<sequence>MTLQRISRILGKRKRLFLEVGFMLFNLKWIIQALAVPAAEQVRLFPDFVNVADELSLIWEEVLDGRELWESMVSADIVLAVRKLDDKILSISGESNSQIWAEKALYESNHWEEIRGLAVVVAEKMSWPINSPGAAEGIYIGP</sequence>
<reference evidence="1 2" key="1">
    <citation type="journal article" date="2023" name="Access Microbiol">
        <title>The genome of a steinernematid-associated Pseudomonas piscis bacterium encodes the biosynthesis of insect toxins.</title>
        <authorList>
            <person name="Awori R.M."/>
            <person name="Hendre P."/>
            <person name="Amugune N.O."/>
        </authorList>
    </citation>
    <scope>NUCLEOTIDE SEQUENCE [LARGE SCALE GENOMIC DNA]</scope>
    <source>
        <strain evidence="1 2">75</strain>
    </source>
</reference>
<protein>
    <submittedName>
        <fullName evidence="1">Uncharacterized protein</fullName>
    </submittedName>
</protein>
<gene>
    <name evidence="1" type="ORF">QL104_00890</name>
</gene>
<name>A0ABY9NHI5_9PSED</name>
<keyword evidence="2" id="KW-1185">Reference proteome</keyword>
<evidence type="ECO:0000313" key="2">
    <source>
        <dbReference type="Proteomes" id="UP001237292"/>
    </source>
</evidence>
<organism evidence="1 2">
    <name type="scientific">Pseudomonas piscis</name>
    <dbReference type="NCBI Taxonomy" id="2614538"/>
    <lineage>
        <taxon>Bacteria</taxon>
        <taxon>Pseudomonadati</taxon>
        <taxon>Pseudomonadota</taxon>
        <taxon>Gammaproteobacteria</taxon>
        <taxon>Pseudomonadales</taxon>
        <taxon>Pseudomonadaceae</taxon>
        <taxon>Pseudomonas</taxon>
    </lineage>
</organism>
<dbReference type="Proteomes" id="UP001237292">
    <property type="component" value="Chromosome"/>
</dbReference>
<dbReference type="RefSeq" id="WP_282879076.1">
    <property type="nucleotide sequence ID" value="NZ_CP133164.1"/>
</dbReference>
<proteinExistence type="predicted"/>
<accession>A0ABY9NHI5</accession>
<dbReference type="EMBL" id="CP133164">
    <property type="protein sequence ID" value="WMN17990.1"/>
    <property type="molecule type" value="Genomic_DNA"/>
</dbReference>
<evidence type="ECO:0000313" key="1">
    <source>
        <dbReference type="EMBL" id="WMN17990.1"/>
    </source>
</evidence>